<protein>
    <recommendedName>
        <fullName evidence="4">Glycosyltransferase RgtA/B/C/D-like domain-containing protein</fullName>
    </recommendedName>
</protein>
<dbReference type="AlphaFoldDB" id="A0A2Z3GEL3"/>
<proteinExistence type="predicted"/>
<gene>
    <name evidence="2" type="ORF">DDQ68_03585</name>
</gene>
<feature type="transmembrane region" description="Helical" evidence="1">
    <location>
        <begin position="254"/>
        <end position="275"/>
    </location>
</feature>
<dbReference type="RefSeq" id="WP_109654917.1">
    <property type="nucleotide sequence ID" value="NZ_CP029145.1"/>
</dbReference>
<keyword evidence="3" id="KW-1185">Reference proteome</keyword>
<dbReference type="EMBL" id="CP029145">
    <property type="protein sequence ID" value="AWM31953.1"/>
    <property type="molecule type" value="Genomic_DNA"/>
</dbReference>
<reference evidence="3" key="1">
    <citation type="submission" date="2018-04" db="EMBL/GenBank/DDBJ databases">
        <title>Complete genome of Antarctic heterotrophic bacterium Hymenobacter nivis.</title>
        <authorList>
            <person name="Terashima M."/>
        </authorList>
    </citation>
    <scope>NUCLEOTIDE SEQUENCE [LARGE SCALE GENOMIC DNA]</scope>
    <source>
        <strain evidence="3">NBRC 111535</strain>
    </source>
</reference>
<evidence type="ECO:0008006" key="4">
    <source>
        <dbReference type="Google" id="ProtNLM"/>
    </source>
</evidence>
<dbReference type="OrthoDB" id="876946at2"/>
<feature type="transmembrane region" description="Helical" evidence="1">
    <location>
        <begin position="177"/>
        <end position="195"/>
    </location>
</feature>
<accession>A0A2Z3GEL3</accession>
<evidence type="ECO:0000256" key="1">
    <source>
        <dbReference type="SAM" id="Phobius"/>
    </source>
</evidence>
<keyword evidence="1" id="KW-1133">Transmembrane helix</keyword>
<dbReference type="Proteomes" id="UP000245999">
    <property type="component" value="Chromosome"/>
</dbReference>
<sequence length="442" mass="47143">MKLALALVLNAALLAVLLPWLRCEWRSLGAAWRAALVAGLAGRLLVGALRDARPVNDGAYVQHLSELLTAQLWHDPASGLRSLTGEVVQFAGERVVYYGMSNTLFLAKVLALLNLASLVNPWLNAVYLSLFSFMGCWQLARTLAERLPATPAGAGLVGLVLWPSVAYWAAGLNKEAILLGSSAWLLALAINKLYAEVRAAPRPWWWGPAAAGLALLCFKMRYFFAVPLLGGLLGLAVVQGLRRHGWAQRRGAQVLVLVALLVAGAAVAPEVSVAFRLNKFTSQVLRIYDHDLLVSAGRPHFAYADLRPTAASFLAHTPQAIWNTLTRPWLGESAEPQYVAAGLENALLLALGALALTALVRGRPGRLPFALAVVLLGYCLLLAALMGLSTPNLGTLGRYRSAMLSLWVLLLLQNDYAAAALRRLGLGAPAGPAPAPFSGPGA</sequence>
<feature type="transmembrane region" description="Helical" evidence="1">
    <location>
        <begin position="222"/>
        <end position="242"/>
    </location>
</feature>
<organism evidence="2 3">
    <name type="scientific">Hymenobacter nivis</name>
    <dbReference type="NCBI Taxonomy" id="1850093"/>
    <lineage>
        <taxon>Bacteria</taxon>
        <taxon>Pseudomonadati</taxon>
        <taxon>Bacteroidota</taxon>
        <taxon>Cytophagia</taxon>
        <taxon>Cytophagales</taxon>
        <taxon>Hymenobacteraceae</taxon>
        <taxon>Hymenobacter</taxon>
    </lineage>
</organism>
<evidence type="ECO:0000313" key="3">
    <source>
        <dbReference type="Proteomes" id="UP000245999"/>
    </source>
</evidence>
<keyword evidence="1" id="KW-0812">Transmembrane</keyword>
<feature type="transmembrane region" description="Helical" evidence="1">
    <location>
        <begin position="152"/>
        <end position="170"/>
    </location>
</feature>
<feature type="transmembrane region" description="Helical" evidence="1">
    <location>
        <begin position="367"/>
        <end position="389"/>
    </location>
</feature>
<name>A0A2Z3GEL3_9BACT</name>
<keyword evidence="1" id="KW-0472">Membrane</keyword>
<feature type="transmembrane region" description="Helical" evidence="1">
    <location>
        <begin position="338"/>
        <end position="360"/>
    </location>
</feature>
<dbReference type="KEGG" id="hnv:DDQ68_03585"/>
<evidence type="ECO:0000313" key="2">
    <source>
        <dbReference type="EMBL" id="AWM31953.1"/>
    </source>
</evidence>